<dbReference type="PROSITE" id="PS50089">
    <property type="entry name" value="ZF_RING_2"/>
    <property type="match status" value="1"/>
</dbReference>
<feature type="domain" description="RING-type" evidence="5">
    <location>
        <begin position="116"/>
        <end position="168"/>
    </location>
</feature>
<dbReference type="Pfam" id="PF13639">
    <property type="entry name" value="zf-RING_2"/>
    <property type="match status" value="1"/>
</dbReference>
<dbReference type="InterPro" id="IPR013083">
    <property type="entry name" value="Znf_RING/FYVE/PHD"/>
</dbReference>
<evidence type="ECO:0000313" key="6">
    <source>
        <dbReference type="EMBL" id="VVU95247.1"/>
    </source>
</evidence>
<dbReference type="GO" id="GO:0008270">
    <property type="term" value="F:zinc ion binding"/>
    <property type="evidence" value="ECO:0007669"/>
    <property type="project" value="UniProtKB-KW"/>
</dbReference>
<dbReference type="Gene3D" id="3.30.40.10">
    <property type="entry name" value="Zinc/RING finger domain, C3HC4 (zinc finger)"/>
    <property type="match status" value="1"/>
</dbReference>
<dbReference type="SMART" id="SM01197">
    <property type="entry name" value="FANCL_C"/>
    <property type="match status" value="1"/>
</dbReference>
<sequence length="181" mass="21586">MNGSNESYIISNHTHQHEYQNQYYSRKNRQEDMITIIIFFGLMLFCFISLNRDLNQCLREACYEMYKTYCMPCIILKNKFCPIKEKIYVTHIEKQLNQNSKVLDSCLVELYKDIECSICLDKIISEEDNEIIVLKCNHVFHKKCLSNWLRIENSLDDESDLNVCPLCRNEVEIENLFKMGR</sequence>
<keyword evidence="3" id="KW-0862">Zinc</keyword>
<keyword evidence="4" id="KW-0472">Membrane</keyword>
<dbReference type="CDD" id="cd16448">
    <property type="entry name" value="RING-H2"/>
    <property type="match status" value="1"/>
</dbReference>
<evidence type="ECO:0000259" key="5">
    <source>
        <dbReference type="PROSITE" id="PS50089"/>
    </source>
</evidence>
<dbReference type="SMART" id="SM00184">
    <property type="entry name" value="RING"/>
    <property type="match status" value="1"/>
</dbReference>
<keyword evidence="4" id="KW-1133">Transmembrane helix</keyword>
<dbReference type="PANTHER" id="PTHR45798">
    <property type="entry name" value="RING-H2 FINGER PROTEIN ATL61-RELATED-RELATED"/>
    <property type="match status" value="1"/>
</dbReference>
<proteinExistence type="predicted"/>
<keyword evidence="4" id="KW-0812">Transmembrane</keyword>
<dbReference type="SUPFAM" id="SSF57850">
    <property type="entry name" value="RING/U-box"/>
    <property type="match status" value="1"/>
</dbReference>
<evidence type="ECO:0000256" key="4">
    <source>
        <dbReference type="SAM" id="Phobius"/>
    </source>
</evidence>
<dbReference type="EMBL" id="CABVLZ010000004">
    <property type="protein sequence ID" value="VVU95247.1"/>
    <property type="molecule type" value="Genomic_DNA"/>
</dbReference>
<dbReference type="InterPro" id="IPR001841">
    <property type="entry name" value="Znf_RING"/>
</dbReference>
<name>A0A5E8CJM9_9ZZZZ</name>
<evidence type="ECO:0000256" key="1">
    <source>
        <dbReference type="ARBA" id="ARBA00022723"/>
    </source>
</evidence>
<keyword evidence="2" id="KW-0863">Zinc-finger</keyword>
<accession>A0A5E8CJM9</accession>
<gene>
    <name evidence="6" type="ORF">CPAV1605_972</name>
</gene>
<organism evidence="6">
    <name type="scientific">seawater metagenome</name>
    <dbReference type="NCBI Taxonomy" id="1561972"/>
    <lineage>
        <taxon>unclassified sequences</taxon>
        <taxon>metagenomes</taxon>
        <taxon>ecological metagenomes</taxon>
    </lineage>
</organism>
<dbReference type="AlphaFoldDB" id="A0A5E8CJM9"/>
<reference evidence="6" key="1">
    <citation type="submission" date="2019-09" db="EMBL/GenBank/DDBJ databases">
        <authorList>
            <person name="Needham M D."/>
        </authorList>
    </citation>
    <scope>NUCLEOTIDE SEQUENCE</scope>
</reference>
<evidence type="ECO:0000256" key="3">
    <source>
        <dbReference type="ARBA" id="ARBA00022833"/>
    </source>
</evidence>
<dbReference type="PANTHER" id="PTHR45798:SF97">
    <property type="entry name" value="ALCOHOL-SENSITIVE RING FINGER PROTEIN 1"/>
    <property type="match status" value="1"/>
</dbReference>
<feature type="transmembrane region" description="Helical" evidence="4">
    <location>
        <begin position="33"/>
        <end position="50"/>
    </location>
</feature>
<keyword evidence="1" id="KW-0479">Metal-binding</keyword>
<dbReference type="InterPro" id="IPR052788">
    <property type="entry name" value="RING-type_E3_ligase_ATL"/>
</dbReference>
<evidence type="ECO:0000256" key="2">
    <source>
        <dbReference type="ARBA" id="ARBA00022771"/>
    </source>
</evidence>
<protein>
    <submittedName>
        <fullName evidence="6">Ring finger domain</fullName>
    </submittedName>
</protein>